<accession>A0ABU3N762</accession>
<dbReference type="InterPro" id="IPR051158">
    <property type="entry name" value="Metallophosphoesterase_sf"/>
</dbReference>
<reference evidence="4" key="1">
    <citation type="submission" date="2022-04" db="EMBL/GenBank/DDBJ databases">
        <title>Tomato heritable bacteria conferring resistance against bacterial wilt.</title>
        <authorList>
            <person name="Yin J."/>
        </authorList>
    </citation>
    <scope>NUCLEOTIDE SEQUENCE</scope>
    <source>
        <strain evidence="4">Cra20</strain>
    </source>
</reference>
<dbReference type="EMBL" id="JALMLT010000004">
    <property type="protein sequence ID" value="MDT8760354.1"/>
    <property type="molecule type" value="Genomic_DNA"/>
</dbReference>
<dbReference type="PANTHER" id="PTHR31302">
    <property type="entry name" value="TRANSMEMBRANE PROTEIN WITH METALLOPHOSPHOESTERASE DOMAIN-RELATED"/>
    <property type="match status" value="1"/>
</dbReference>
<keyword evidence="1" id="KW-0479">Metal-binding</keyword>
<organism evidence="4">
    <name type="scientific">Sphingomonas psychrotolerans</name>
    <dbReference type="NCBI Taxonomy" id="1327635"/>
    <lineage>
        <taxon>Bacteria</taxon>
        <taxon>Pseudomonadati</taxon>
        <taxon>Pseudomonadota</taxon>
        <taxon>Alphaproteobacteria</taxon>
        <taxon>Sphingomonadales</taxon>
        <taxon>Sphingomonadaceae</taxon>
        <taxon>Sphingomonas</taxon>
    </lineage>
</organism>
<keyword evidence="2" id="KW-0378">Hydrolase</keyword>
<dbReference type="SUPFAM" id="SSF56300">
    <property type="entry name" value="Metallo-dependent phosphatases"/>
    <property type="match status" value="1"/>
</dbReference>
<comment type="caution">
    <text evidence="4">The sequence shown here is derived from an EMBL/GenBank/DDBJ whole genome shotgun (WGS) entry which is preliminary data.</text>
</comment>
<gene>
    <name evidence="4" type="ORF">MZO42_16760</name>
</gene>
<feature type="domain" description="Calcineurin-like phosphoesterase" evidence="3">
    <location>
        <begin position="52"/>
        <end position="215"/>
    </location>
</feature>
<dbReference type="Gene3D" id="3.60.21.10">
    <property type="match status" value="1"/>
</dbReference>
<dbReference type="InterPro" id="IPR004843">
    <property type="entry name" value="Calcineurin-like_PHP"/>
</dbReference>
<proteinExistence type="predicted"/>
<sequence length="279" mass="29293">MISGNPVLRVLAGVLLVLLALAGYSFVEARRDPIVREAAIPMADWPAGAPPLRLVLLSDLHAGNVATTPARFGRVVAQVNALRPDLVLIAGDFLPGHDPVDTAHATAVLAPLKGLHARLGVMAVPGNHDHWTGLGAVRNALALAGITLLANQAAVRGPLAIAAVDDDYSEHARTAPTLAAARRLPGARLVLTHSPDIAPQLPSDFALLLAGHTHCGQAVIPFYGSLDPVSRYQDRYRCGVIREGARRVIVTAGIGGSIPLRFNAPPDLWLLTLGPVKGR</sequence>
<evidence type="ECO:0000313" key="4">
    <source>
        <dbReference type="EMBL" id="MDT8760354.1"/>
    </source>
</evidence>
<dbReference type="InterPro" id="IPR029052">
    <property type="entry name" value="Metallo-depent_PP-like"/>
</dbReference>
<name>A0ABU3N762_9SPHN</name>
<protein>
    <submittedName>
        <fullName evidence="4">Metallophosphoesterase</fullName>
    </submittedName>
</protein>
<dbReference type="PANTHER" id="PTHR31302:SF31">
    <property type="entry name" value="PHOSPHODIESTERASE YAEI"/>
    <property type="match status" value="1"/>
</dbReference>
<evidence type="ECO:0000256" key="1">
    <source>
        <dbReference type="ARBA" id="ARBA00022723"/>
    </source>
</evidence>
<dbReference type="Pfam" id="PF00149">
    <property type="entry name" value="Metallophos"/>
    <property type="match status" value="1"/>
</dbReference>
<evidence type="ECO:0000259" key="3">
    <source>
        <dbReference type="Pfam" id="PF00149"/>
    </source>
</evidence>
<evidence type="ECO:0000256" key="2">
    <source>
        <dbReference type="ARBA" id="ARBA00022801"/>
    </source>
</evidence>